<organism evidence="5 6">
    <name type="scientific">Dactylosporangium siamense</name>
    <dbReference type="NCBI Taxonomy" id="685454"/>
    <lineage>
        <taxon>Bacteria</taxon>
        <taxon>Bacillati</taxon>
        <taxon>Actinomycetota</taxon>
        <taxon>Actinomycetes</taxon>
        <taxon>Micromonosporales</taxon>
        <taxon>Micromonosporaceae</taxon>
        <taxon>Dactylosporangium</taxon>
    </lineage>
</organism>
<dbReference type="PANTHER" id="PTHR10668:SF105">
    <property type="entry name" value="DEHYDROGENASE-RELATED"/>
    <property type="match status" value="1"/>
</dbReference>
<dbReference type="Proteomes" id="UP000660611">
    <property type="component" value="Unassembled WGS sequence"/>
</dbReference>
<name>A0A919PMZ9_9ACTN</name>
<comment type="subunit">
    <text evidence="2">Interacts with COX5B; this interaction may contribute to localize PYROXD2 to the inner face of the inner mitochondrial membrane.</text>
</comment>
<sequence>MSRQGKLRGMTETVDAVVIGAGHNGLVAANLLADAGWDVAVLEGTEHLGGAVRSAEITAPGFLSDLCSAFYPLSAGSPPLLALDLEAHGLRWTHAPEVVAHLFPDGRSAVLSRELDLTAESLERFAPGDGQRWREVYAQWRRLEPDLLGSLLTPFPPIRAGVRLAATAGLGDMLRLARRFLVPAGVLGEELFQGDGARLLLTGLALHTDLAPDDAASGGFGWLLAMLGQQHGFPVPVGGAQQITDALVRRLGSRGTVRTGAMVDRVIVAGGRALGVRCADGRFVRARRAVLADVPAPTLYQTLILKDHLPARLLRDLEGFRWDNATLKIDWALSGPAPWLSPDVAGAGTIHLGADPQRYAADLAAGRAPEDPFLLVGQMTTADPTRSPAGTETLWAYTHLPRPAKPGEVDAEMVRTQVERVEDAMRRHAPGFADLVLARHVSGPAELVAKNPSLVDGAINGGTAAAHQQLLWRPVTGLGRADTPVDRLFLASSSAHPGGGVHGAAGANAARAALARHRPLLGDVYAAGVRKAMKAIY</sequence>
<dbReference type="PANTHER" id="PTHR10668">
    <property type="entry name" value="PHYTOENE DEHYDROGENASE"/>
    <property type="match status" value="1"/>
</dbReference>
<dbReference type="GO" id="GO:0016491">
    <property type="term" value="F:oxidoreductase activity"/>
    <property type="evidence" value="ECO:0007669"/>
    <property type="project" value="InterPro"/>
</dbReference>
<reference evidence="5" key="1">
    <citation type="submission" date="2021-01" db="EMBL/GenBank/DDBJ databases">
        <title>Whole genome shotgun sequence of Dactylosporangium siamense NBRC 106093.</title>
        <authorList>
            <person name="Komaki H."/>
            <person name="Tamura T."/>
        </authorList>
    </citation>
    <scope>NUCLEOTIDE SEQUENCE</scope>
    <source>
        <strain evidence="5">NBRC 106093</strain>
    </source>
</reference>
<evidence type="ECO:0000313" key="5">
    <source>
        <dbReference type="EMBL" id="GIG46949.1"/>
    </source>
</evidence>
<gene>
    <name evidence="5" type="ORF">Dsi01nite_049900</name>
</gene>
<dbReference type="Pfam" id="PF01593">
    <property type="entry name" value="Amino_oxidase"/>
    <property type="match status" value="1"/>
</dbReference>
<dbReference type="EMBL" id="BONQ01000078">
    <property type="protein sequence ID" value="GIG46949.1"/>
    <property type="molecule type" value="Genomic_DNA"/>
</dbReference>
<dbReference type="InterPro" id="IPR002937">
    <property type="entry name" value="Amino_oxidase"/>
</dbReference>
<comment type="function">
    <text evidence="1">Probable oxidoreductase that may play a role as regulator of mitochondrial function.</text>
</comment>
<evidence type="ECO:0000256" key="3">
    <source>
        <dbReference type="ARBA" id="ARBA00040298"/>
    </source>
</evidence>
<feature type="domain" description="Amine oxidase" evidence="4">
    <location>
        <begin position="25"/>
        <end position="512"/>
    </location>
</feature>
<protein>
    <recommendedName>
        <fullName evidence="3">Pyridine nucleotide-disulfide oxidoreductase domain-containing protein 2</fullName>
    </recommendedName>
</protein>
<evidence type="ECO:0000256" key="1">
    <source>
        <dbReference type="ARBA" id="ARBA00037217"/>
    </source>
</evidence>
<comment type="caution">
    <text evidence="5">The sequence shown here is derived from an EMBL/GenBank/DDBJ whole genome shotgun (WGS) entry which is preliminary data.</text>
</comment>
<proteinExistence type="predicted"/>
<dbReference type="SUPFAM" id="SSF51905">
    <property type="entry name" value="FAD/NAD(P)-binding domain"/>
    <property type="match status" value="1"/>
</dbReference>
<accession>A0A919PMZ9</accession>
<dbReference type="Gene3D" id="3.50.50.60">
    <property type="entry name" value="FAD/NAD(P)-binding domain"/>
    <property type="match status" value="2"/>
</dbReference>
<dbReference type="AlphaFoldDB" id="A0A919PMZ9"/>
<evidence type="ECO:0000256" key="2">
    <source>
        <dbReference type="ARBA" id="ARBA00038825"/>
    </source>
</evidence>
<dbReference type="InterPro" id="IPR036188">
    <property type="entry name" value="FAD/NAD-bd_sf"/>
</dbReference>
<evidence type="ECO:0000313" key="6">
    <source>
        <dbReference type="Proteomes" id="UP000660611"/>
    </source>
</evidence>
<evidence type="ECO:0000259" key="4">
    <source>
        <dbReference type="Pfam" id="PF01593"/>
    </source>
</evidence>
<keyword evidence="6" id="KW-1185">Reference proteome</keyword>